<evidence type="ECO:0000313" key="4">
    <source>
        <dbReference type="Proteomes" id="UP000824120"/>
    </source>
</evidence>
<organism evidence="3 4">
    <name type="scientific">Solanum commersonii</name>
    <name type="common">Commerson's wild potato</name>
    <name type="synonym">Commerson's nightshade</name>
    <dbReference type="NCBI Taxonomy" id="4109"/>
    <lineage>
        <taxon>Eukaryota</taxon>
        <taxon>Viridiplantae</taxon>
        <taxon>Streptophyta</taxon>
        <taxon>Embryophyta</taxon>
        <taxon>Tracheophyta</taxon>
        <taxon>Spermatophyta</taxon>
        <taxon>Magnoliopsida</taxon>
        <taxon>eudicotyledons</taxon>
        <taxon>Gunneridae</taxon>
        <taxon>Pentapetalae</taxon>
        <taxon>asterids</taxon>
        <taxon>lamiids</taxon>
        <taxon>Solanales</taxon>
        <taxon>Solanaceae</taxon>
        <taxon>Solanoideae</taxon>
        <taxon>Solaneae</taxon>
        <taxon>Solanum</taxon>
    </lineage>
</organism>
<sequence length="262" mass="28651">MRKKDESKRQSGQLDIKKNERKEEEDEHRDCIGEVIGESGIREAGGVTLEGECSTALVGEWKSEGMKEGEGHVKEFCHRLIGYPPNFQFTNNRRPQGNPNSSTSFGNTGNSFRGGNHNNGNNTTRQGINHNNGNNTTRQGINHNNGQAYNNAGYKGKNPAYGGNVNAGGPSAHNANVSSGTAAQSPSQSIPAVQTFTPEQYQQILHLLDKDKEPTDSANMAEKAKEEVYEMLKILDNEFKDKKYFVGDKFGFADIVANGTAL</sequence>
<comment type="caution">
    <text evidence="3">The sequence shown here is derived from an EMBL/GenBank/DDBJ whole genome shotgun (WGS) entry which is preliminary data.</text>
</comment>
<dbReference type="Gene3D" id="1.20.1050.10">
    <property type="match status" value="1"/>
</dbReference>
<name>A0A9J5X6I7_SOLCO</name>
<feature type="compositionally biased region" description="Low complexity" evidence="1">
    <location>
        <begin position="97"/>
        <end position="122"/>
    </location>
</feature>
<evidence type="ECO:0000259" key="2">
    <source>
        <dbReference type="Pfam" id="PF00043"/>
    </source>
</evidence>
<evidence type="ECO:0000313" key="3">
    <source>
        <dbReference type="EMBL" id="KAG5583795.1"/>
    </source>
</evidence>
<proteinExistence type="predicted"/>
<dbReference type="OrthoDB" id="4951845at2759"/>
<keyword evidence="4" id="KW-1185">Reference proteome</keyword>
<feature type="compositionally biased region" description="Polar residues" evidence="1">
    <location>
        <begin position="123"/>
        <end position="150"/>
    </location>
</feature>
<gene>
    <name evidence="3" type="ORF">H5410_044229</name>
</gene>
<evidence type="ECO:0000256" key="1">
    <source>
        <dbReference type="SAM" id="MobiDB-lite"/>
    </source>
</evidence>
<dbReference type="SUPFAM" id="SSF47616">
    <property type="entry name" value="GST C-terminal domain-like"/>
    <property type="match status" value="1"/>
</dbReference>
<feature type="domain" description="Glutathione S-transferase C-terminal" evidence="2">
    <location>
        <begin position="215"/>
        <end position="259"/>
    </location>
</feature>
<dbReference type="Pfam" id="PF00043">
    <property type="entry name" value="GST_C"/>
    <property type="match status" value="1"/>
</dbReference>
<feature type="region of interest" description="Disordered" evidence="1">
    <location>
        <begin position="88"/>
        <end position="188"/>
    </location>
</feature>
<dbReference type="EMBL" id="JACXVP010000009">
    <property type="protein sequence ID" value="KAG5583795.1"/>
    <property type="molecule type" value="Genomic_DNA"/>
</dbReference>
<accession>A0A9J5X6I7</accession>
<dbReference type="Proteomes" id="UP000824120">
    <property type="component" value="Chromosome 9"/>
</dbReference>
<dbReference type="InterPro" id="IPR004046">
    <property type="entry name" value="GST_C"/>
</dbReference>
<dbReference type="InterPro" id="IPR036282">
    <property type="entry name" value="Glutathione-S-Trfase_C_sf"/>
</dbReference>
<feature type="compositionally biased region" description="Polar residues" evidence="1">
    <location>
        <begin position="173"/>
        <end position="188"/>
    </location>
</feature>
<reference evidence="3 4" key="1">
    <citation type="submission" date="2020-09" db="EMBL/GenBank/DDBJ databases">
        <title>De no assembly of potato wild relative species, Solanum commersonii.</title>
        <authorList>
            <person name="Cho K."/>
        </authorList>
    </citation>
    <scope>NUCLEOTIDE SEQUENCE [LARGE SCALE GENOMIC DNA]</scope>
    <source>
        <strain evidence="3">LZ3.2</strain>
        <tissue evidence="3">Leaf</tissue>
    </source>
</reference>
<protein>
    <recommendedName>
        <fullName evidence="2">Glutathione S-transferase C-terminal domain-containing protein</fullName>
    </recommendedName>
</protein>
<feature type="region of interest" description="Disordered" evidence="1">
    <location>
        <begin position="1"/>
        <end position="29"/>
    </location>
</feature>
<dbReference type="AlphaFoldDB" id="A0A9J5X6I7"/>